<protein>
    <recommendedName>
        <fullName evidence="3">Immunity protein 26</fullName>
    </recommendedName>
</protein>
<dbReference type="EMBL" id="CP050861">
    <property type="protein sequence ID" value="UTD14459.1"/>
    <property type="molecule type" value="Genomic_DNA"/>
</dbReference>
<reference evidence="1" key="1">
    <citation type="submission" date="2020-04" db="EMBL/GenBank/DDBJ databases">
        <title>Tenacibaculum mesophilum bac2.</title>
        <authorList>
            <person name="Li M."/>
        </authorList>
    </citation>
    <scope>NUCLEOTIDE SEQUENCE</scope>
    <source>
        <strain evidence="1">Bac2</strain>
    </source>
</reference>
<gene>
    <name evidence="1" type="ORF">HER15_02775</name>
</gene>
<dbReference type="RefSeq" id="WP_253680269.1">
    <property type="nucleotide sequence ID" value="NZ_CP050861.1"/>
</dbReference>
<dbReference type="AlphaFoldDB" id="A0AAE9SG56"/>
<organism evidence="1 2">
    <name type="scientific">Tenacibaculum mesophilum</name>
    <dbReference type="NCBI Taxonomy" id="104268"/>
    <lineage>
        <taxon>Bacteria</taxon>
        <taxon>Pseudomonadati</taxon>
        <taxon>Bacteroidota</taxon>
        <taxon>Flavobacteriia</taxon>
        <taxon>Flavobacteriales</taxon>
        <taxon>Flavobacteriaceae</taxon>
        <taxon>Tenacibaculum</taxon>
    </lineage>
</organism>
<evidence type="ECO:0000313" key="1">
    <source>
        <dbReference type="EMBL" id="UTD14459.1"/>
    </source>
</evidence>
<name>A0AAE9SG56_9FLAO</name>
<proteinExistence type="predicted"/>
<accession>A0AAE9SG56</accession>
<dbReference type="Proteomes" id="UP001056837">
    <property type="component" value="Chromosome"/>
</dbReference>
<evidence type="ECO:0008006" key="3">
    <source>
        <dbReference type="Google" id="ProtNLM"/>
    </source>
</evidence>
<evidence type="ECO:0000313" key="2">
    <source>
        <dbReference type="Proteomes" id="UP001056837"/>
    </source>
</evidence>
<sequence>MQYTFLPKSNKNIKPGDFWVTKLSNESYAVGVVIDVPPSELKLTREIIIGLLNWNKFALPSVENLKNIEVMAQGHAHIKTITEFSAGIIGNLNFIESNISPKIMIDTFGANNPEWNLMVGYKVVGKLKKSDRNKYKTAGFWGYNYFNEIAENVFIHKNKDWL</sequence>